<evidence type="ECO:0000313" key="2">
    <source>
        <dbReference type="Proteomes" id="UP001576774"/>
    </source>
</evidence>
<accession>A0ABV4XFK7</accession>
<dbReference type="PANTHER" id="PTHR35586:SF1">
    <property type="entry name" value="SLL1691 PROTEIN"/>
    <property type="match status" value="1"/>
</dbReference>
<sequence length="312" mass="37366">MSKQRDDYDNPWKEAIAVYFKSFIAFFFPDIYEQIDWKIPYEFLDNELRQVMRDDELGQREADKLVKVWLTNGQETWVLIHLEVQSQYQSTFAERMYVYNSRIFGIYRKKVASLAILADSEKSWRPQEYSYEIWGTRVLLRFSMVKLLDYQQDWQTLEASINPFAPLVMAHLKTQATGGKPQERLEWKLSIVKSLFERGYNRTEIRELFRLIDWMMKLPGDLESGFSQEIKRFEEENQMRYDTTFERLARREDIIEILEIRFTELPSELVKAINLVQDSELLRMLHRQAVTIESLSDFQQLVSQSQSEENNN</sequence>
<proteinExistence type="predicted"/>
<reference evidence="1 2" key="1">
    <citation type="submission" date="2024-09" db="EMBL/GenBank/DDBJ databases">
        <title>Floridaenema gen nov. (Aerosakkonemataceae, Aerosakkonematales ord. nov., Cyanobacteria) from benthic tropical and subtropical fresh waters, with the description of four new species.</title>
        <authorList>
            <person name="Moretto J.A."/>
            <person name="Berthold D.E."/>
            <person name="Lefler F.W."/>
            <person name="Huang I.-S."/>
            <person name="Laughinghouse H. IV."/>
        </authorList>
    </citation>
    <scope>NUCLEOTIDE SEQUENCE [LARGE SCALE GENOMIC DNA]</scope>
    <source>
        <strain evidence="1 2">BLCC-F46</strain>
    </source>
</reference>
<evidence type="ECO:0000313" key="1">
    <source>
        <dbReference type="EMBL" id="MFB2881021.1"/>
    </source>
</evidence>
<organism evidence="1 2">
    <name type="scientific">Floridaenema aerugineum BLCC-F46</name>
    <dbReference type="NCBI Taxonomy" id="3153654"/>
    <lineage>
        <taxon>Bacteria</taxon>
        <taxon>Bacillati</taxon>
        <taxon>Cyanobacteriota</taxon>
        <taxon>Cyanophyceae</taxon>
        <taxon>Oscillatoriophycideae</taxon>
        <taxon>Aerosakkonematales</taxon>
        <taxon>Aerosakkonemataceae</taxon>
        <taxon>Floridanema</taxon>
        <taxon>Floridanema aerugineum</taxon>
    </lineage>
</organism>
<keyword evidence="2" id="KW-1185">Reference proteome</keyword>
<dbReference type="Proteomes" id="UP001576774">
    <property type="component" value="Unassembled WGS sequence"/>
</dbReference>
<dbReference type="EMBL" id="JBHFNQ010000214">
    <property type="protein sequence ID" value="MFB2881021.1"/>
    <property type="molecule type" value="Genomic_DNA"/>
</dbReference>
<dbReference type="PANTHER" id="PTHR35586">
    <property type="entry name" value="SLL1691 PROTEIN"/>
    <property type="match status" value="1"/>
</dbReference>
<dbReference type="RefSeq" id="WP_413274015.1">
    <property type="nucleotide sequence ID" value="NZ_JBHFNQ010000214.1"/>
</dbReference>
<protein>
    <submittedName>
        <fullName evidence="1">Transposase</fullName>
    </submittedName>
</protein>
<gene>
    <name evidence="1" type="ORF">ACE1CC_29575</name>
</gene>
<comment type="caution">
    <text evidence="1">The sequence shown here is derived from an EMBL/GenBank/DDBJ whole genome shotgun (WGS) entry which is preliminary data.</text>
</comment>
<name>A0ABV4XFK7_9CYAN</name>